<name>A0A137PCL0_CONC2</name>
<dbReference type="GO" id="GO:0033617">
    <property type="term" value="P:mitochondrial respiratory chain complex IV assembly"/>
    <property type="evidence" value="ECO:0007669"/>
    <property type="project" value="TreeGrafter"/>
</dbReference>
<dbReference type="GO" id="GO:0005739">
    <property type="term" value="C:mitochondrion"/>
    <property type="evidence" value="ECO:0007669"/>
    <property type="project" value="UniProtKB-SubCell"/>
</dbReference>
<evidence type="ECO:0000256" key="1">
    <source>
        <dbReference type="ARBA" id="ARBA00004173"/>
    </source>
</evidence>
<feature type="transmembrane region" description="Helical" evidence="5">
    <location>
        <begin position="149"/>
        <end position="166"/>
    </location>
</feature>
<feature type="transmembrane region" description="Helical" evidence="5">
    <location>
        <begin position="114"/>
        <end position="133"/>
    </location>
</feature>
<evidence type="ECO:0000313" key="8">
    <source>
        <dbReference type="Proteomes" id="UP000070444"/>
    </source>
</evidence>
<evidence type="ECO:0000259" key="6">
    <source>
        <dbReference type="PROSITE" id="PS51503"/>
    </source>
</evidence>
<comment type="subcellular location">
    <subcellularLocation>
        <location evidence="1">Mitochondrion</location>
    </subcellularLocation>
</comment>
<keyword evidence="2 5" id="KW-0812">Transmembrane</keyword>
<dbReference type="OrthoDB" id="1915122at2759"/>
<proteinExistence type="predicted"/>
<keyword evidence="4 5" id="KW-0472">Membrane</keyword>
<protein>
    <recommendedName>
        <fullName evidence="6">HIG1 domain-containing protein</fullName>
    </recommendedName>
</protein>
<evidence type="ECO:0000256" key="4">
    <source>
        <dbReference type="ARBA" id="ARBA00023136"/>
    </source>
</evidence>
<organism evidence="7 8">
    <name type="scientific">Conidiobolus coronatus (strain ATCC 28846 / CBS 209.66 / NRRL 28638)</name>
    <name type="common">Delacroixia coronata</name>
    <dbReference type="NCBI Taxonomy" id="796925"/>
    <lineage>
        <taxon>Eukaryota</taxon>
        <taxon>Fungi</taxon>
        <taxon>Fungi incertae sedis</taxon>
        <taxon>Zoopagomycota</taxon>
        <taxon>Entomophthoromycotina</taxon>
        <taxon>Entomophthoromycetes</taxon>
        <taxon>Entomophthorales</taxon>
        <taxon>Ancylistaceae</taxon>
        <taxon>Conidiobolus</taxon>
    </lineage>
</organism>
<dbReference type="PANTHER" id="PTHR28018">
    <property type="entry name" value="RESPIRATORY SUPERCOMPLEX FACTOR 2, MITOCHONDRIAL"/>
    <property type="match status" value="1"/>
</dbReference>
<feature type="domain" description="HIG1" evidence="6">
    <location>
        <begin position="86"/>
        <end position="177"/>
    </location>
</feature>
<keyword evidence="3 5" id="KW-1133">Transmembrane helix</keyword>
<dbReference type="STRING" id="796925.A0A137PCL0"/>
<evidence type="ECO:0000256" key="3">
    <source>
        <dbReference type="ARBA" id="ARBA00022989"/>
    </source>
</evidence>
<dbReference type="InterPro" id="IPR007667">
    <property type="entry name" value="Hypoxia_induced_domain"/>
</dbReference>
<sequence length="190" mass="20960">MTTHITENDKKINSVIFKAGAEGALIGLAGGLAAVAIGNRFSPVFKGFTIQFKAFLISAAATCSFVIKGEKALIKFNMDSHSSPELLKKNEPQALTRIPSITERSVKFILDRKYYFMFGTWLGGMSIAGAYLYRKKYMTTSQKLVEARMWAQAITLGSLAAVAAYQPTMKLLKIVKNPAFKLTKITNTYQ</sequence>
<feature type="transmembrane region" description="Helical" evidence="5">
    <location>
        <begin position="50"/>
        <end position="67"/>
    </location>
</feature>
<dbReference type="Pfam" id="PF04588">
    <property type="entry name" value="HIG_1_N"/>
    <property type="match status" value="1"/>
</dbReference>
<dbReference type="AlphaFoldDB" id="A0A137PCL0"/>
<dbReference type="InterPro" id="IPR040153">
    <property type="entry name" value="Rcf2"/>
</dbReference>
<dbReference type="Proteomes" id="UP000070444">
    <property type="component" value="Unassembled WGS sequence"/>
</dbReference>
<evidence type="ECO:0000313" key="7">
    <source>
        <dbReference type="EMBL" id="KXN72723.1"/>
    </source>
</evidence>
<evidence type="ECO:0000256" key="5">
    <source>
        <dbReference type="SAM" id="Phobius"/>
    </source>
</evidence>
<reference evidence="7 8" key="1">
    <citation type="journal article" date="2015" name="Genome Biol. Evol.">
        <title>Phylogenomic analyses indicate that early fungi evolved digesting cell walls of algal ancestors of land plants.</title>
        <authorList>
            <person name="Chang Y."/>
            <person name="Wang S."/>
            <person name="Sekimoto S."/>
            <person name="Aerts A.L."/>
            <person name="Choi C."/>
            <person name="Clum A."/>
            <person name="LaButti K.M."/>
            <person name="Lindquist E.A."/>
            <person name="Yee Ngan C."/>
            <person name="Ohm R.A."/>
            <person name="Salamov A.A."/>
            <person name="Grigoriev I.V."/>
            <person name="Spatafora J.W."/>
            <person name="Berbee M.L."/>
        </authorList>
    </citation>
    <scope>NUCLEOTIDE SEQUENCE [LARGE SCALE GENOMIC DNA]</scope>
    <source>
        <strain evidence="7 8">NRRL 28638</strain>
    </source>
</reference>
<accession>A0A137PCL0</accession>
<dbReference type="PROSITE" id="PS51503">
    <property type="entry name" value="HIG1"/>
    <property type="match status" value="1"/>
</dbReference>
<evidence type="ECO:0000256" key="2">
    <source>
        <dbReference type="ARBA" id="ARBA00022692"/>
    </source>
</evidence>
<dbReference type="Gene3D" id="6.10.140.1320">
    <property type="match status" value="1"/>
</dbReference>
<feature type="transmembrane region" description="Helical" evidence="5">
    <location>
        <begin position="15"/>
        <end position="38"/>
    </location>
</feature>
<dbReference type="PANTHER" id="PTHR28018:SF3">
    <property type="entry name" value="RESPIRATORY SUPERCOMPLEX FACTOR 2, MITOCHONDRIAL"/>
    <property type="match status" value="1"/>
</dbReference>
<keyword evidence="8" id="KW-1185">Reference proteome</keyword>
<dbReference type="EMBL" id="KQ964448">
    <property type="protein sequence ID" value="KXN72723.1"/>
    <property type="molecule type" value="Genomic_DNA"/>
</dbReference>
<gene>
    <name evidence="7" type="ORF">CONCODRAFT_83906</name>
</gene>